<dbReference type="InterPro" id="IPR015943">
    <property type="entry name" value="WD40/YVTN_repeat-like_dom_sf"/>
</dbReference>
<accession>A0A899G2S1</accession>
<keyword evidence="1" id="KW-0175">Coiled coil</keyword>
<dbReference type="InterPro" id="IPR036322">
    <property type="entry name" value="WD40_repeat_dom_sf"/>
</dbReference>
<protein>
    <submittedName>
        <fullName evidence="2">Uncharacterized protein</fullName>
    </submittedName>
</protein>
<evidence type="ECO:0000256" key="1">
    <source>
        <dbReference type="SAM" id="Coils"/>
    </source>
</evidence>
<proteinExistence type="predicted"/>
<sequence length="588" mass="67031">MSQNSLVLLNTKSFIYVLNFSLKEGFLGTFFSPSVHLKLGICEPLVARSSLDGRFVAVSFNSVYLCDLSDPERVFVVPDSQNVKHFVFGHNSDDFFFLNEIDQIVHYNIGSGRRHPSPITLMAISKDSRFILTVSQNPSIIFVQDRKTGSANKIISGVAFSEAIDAVFHPKRSNILLLRFSNGALGFYDLKRPMQPVFRAKDLSIASASFLPAENSSAICIDLNGQVFIIDYEKRNIQAKWSIGISTDFLSVKELDDGGWNVFITSNEKCFYFNQQGLKLCEYSCDNSEKIIQISTLTNDIHISEKFMDIVIEKSNLKVFTQSSSTDIQDCFPDEIQSLDNRFLNSFSLEDNVSKKNIPLEYSIKKISATNMLAREPSTPIFSNNVCSPTTVHEIRSRFKFETPKSSKKILKSSMKRPGKRDFHINGIVLEKSSEKHIKTPSTTSDVWLKLETNQNTDIKTSPLDHLTLGKHVQNSEMDDLIKTSNITLSPFKSQKSDIFLTKELEPDLKKSDFFPDNMLTFKDMLLECQKGIRQDIQNLHVELIKQFMLQKLEFEKILKFKNKEIKNLKKENRKLVHELSVYRGFCS</sequence>
<dbReference type="Proteomes" id="UP000663699">
    <property type="component" value="Chromosome 15"/>
</dbReference>
<dbReference type="OrthoDB" id="5362656at2759"/>
<gene>
    <name evidence="2" type="ORF">MERGE_001322</name>
</gene>
<dbReference type="AlphaFoldDB" id="A0A899G2S1"/>
<keyword evidence="3" id="KW-1185">Reference proteome</keyword>
<dbReference type="Gene3D" id="2.130.10.10">
    <property type="entry name" value="YVTN repeat-like/Quinoprotein amine dehydrogenase"/>
    <property type="match status" value="1"/>
</dbReference>
<feature type="coiled-coil region" evidence="1">
    <location>
        <begin position="552"/>
        <end position="579"/>
    </location>
</feature>
<name>A0A899G2S1_9ASCO</name>
<organism evidence="2 3">
    <name type="scientific">Pneumocystis wakefieldiae</name>
    <dbReference type="NCBI Taxonomy" id="38082"/>
    <lineage>
        <taxon>Eukaryota</taxon>
        <taxon>Fungi</taxon>
        <taxon>Dikarya</taxon>
        <taxon>Ascomycota</taxon>
        <taxon>Taphrinomycotina</taxon>
        <taxon>Pneumocystomycetes</taxon>
        <taxon>Pneumocystaceae</taxon>
        <taxon>Pneumocystis</taxon>
    </lineage>
</organism>
<reference evidence="2" key="1">
    <citation type="submission" date="2020-06" db="EMBL/GenBank/DDBJ databases">
        <title>Genomes of multiple members of Pneumocystis genus reveal paths to human pathogen Pneumocystis jirovecii.</title>
        <authorList>
            <person name="Cisse O.H."/>
            <person name="Ma L."/>
            <person name="Dekker J."/>
            <person name="Khil P."/>
            <person name="Jo J."/>
            <person name="Brenchley J."/>
            <person name="Blair R."/>
            <person name="Pahar B."/>
            <person name="Chabe M."/>
            <person name="Van Rompay K.A."/>
            <person name="Keesler R."/>
            <person name="Sukura A."/>
            <person name="Hirsch V."/>
            <person name="Kutty G."/>
            <person name="Liu Y."/>
            <person name="Peng L."/>
            <person name="Chen J."/>
            <person name="Song J."/>
            <person name="Weissenbacher-Lang C."/>
            <person name="Xu J."/>
            <person name="Upham N.S."/>
            <person name="Stajich J.E."/>
            <person name="Cuomo C.A."/>
            <person name="Cushion M.T."/>
            <person name="Kovacs J.A."/>
        </authorList>
    </citation>
    <scope>NUCLEOTIDE SEQUENCE</scope>
    <source>
        <strain evidence="2">2A</strain>
    </source>
</reference>
<dbReference type="EMBL" id="CP054546">
    <property type="protein sequence ID" value="QSL66935.1"/>
    <property type="molecule type" value="Genomic_DNA"/>
</dbReference>
<dbReference type="SUPFAM" id="SSF50978">
    <property type="entry name" value="WD40 repeat-like"/>
    <property type="match status" value="1"/>
</dbReference>
<evidence type="ECO:0000313" key="3">
    <source>
        <dbReference type="Proteomes" id="UP000663699"/>
    </source>
</evidence>
<evidence type="ECO:0000313" key="2">
    <source>
        <dbReference type="EMBL" id="QSL66935.1"/>
    </source>
</evidence>